<dbReference type="OrthoDB" id="2139606at2759"/>
<evidence type="ECO:0000313" key="3">
    <source>
        <dbReference type="Proteomes" id="UP000041254"/>
    </source>
</evidence>
<dbReference type="SUPFAM" id="SSF53448">
    <property type="entry name" value="Nucleotide-diphospho-sugar transferases"/>
    <property type="match status" value="1"/>
</dbReference>
<reference evidence="2 3" key="1">
    <citation type="submission" date="2014-11" db="EMBL/GenBank/DDBJ databases">
        <authorList>
            <person name="Zhu J."/>
            <person name="Qi W."/>
            <person name="Song R."/>
        </authorList>
    </citation>
    <scope>NUCLEOTIDE SEQUENCE [LARGE SCALE GENOMIC DNA]</scope>
</reference>
<proteinExistence type="predicted"/>
<dbReference type="STRING" id="1169540.A0A0G4FW08"/>
<evidence type="ECO:0000256" key="1">
    <source>
        <dbReference type="SAM" id="MobiDB-lite"/>
    </source>
</evidence>
<accession>A0A0G4FW08</accession>
<protein>
    <recommendedName>
        <fullName evidence="4">Glycosyltransferase 2-like domain-containing protein</fullName>
    </recommendedName>
</protein>
<dbReference type="Proteomes" id="UP000041254">
    <property type="component" value="Unassembled WGS sequence"/>
</dbReference>
<sequence length="1263" mass="139833">MPQLPNETTKLPDDHNHHENLPSSSRPQRAPQHEKGRLNVFIPWVEGGRRLPQMFFSTLESVLWHHPSASVRVLTTGSEGGHLDGALEAYVRHGYSVEWLGVDAVWWDLPIEAMRVLAAWLERGQRDLATGLMCFIMQLRLGGVCLPPHGVLLNALDAFLPSTLFDGSLGSNSGDERSVTVVFEIADRRPAVYSIATDGLKAAHSQRPFTCRHESTRLCVSDCPSFIPANSTFGKQVLDLIVSHSEMASTVVDSQYISFFDLIHTVAYDAYLQTRRRTGDGGLNGELVVGMPPSVIMEDIFPDFHGFERSMRATFFSQSFHSQLYRARETYEASDWALATTAKLWLPLPPHLTRTPMPRSVIDLALTHFQLGHAPHPYGTMRGLADGEGDEGPGYRLVTHMRPFLPFFRSPAYKTEHYSSWLPGVLGGARDFRAVRVTQKASARDEEGGTFRVQIRSCVPLRMGCRASQSPFAESATSEDGPSMRVRVGWHAAEQKECERGLQQPLGGRAAGGREDILSRPSVCPHLVFDLEGTEASTNGAMSMLYFTPVGRPSPPSPPNNQPPHCINTTLSGDTVKRDPCPVTVVTEVPAQPSLSLTDVADGRLAAKGNGTVLAGDDGLLQCEIDWTCMRVGVNPAIFGWVNVTLALLTRGKGGKAPVVWRGMSRVLLVDVEDVVTVVAHSGGRCWILDRMARSIRLLYPRMPIVVTCEREGDLQQAQADDGPEGGLITKSAHSSIPNMTVLSVPFDYGLARAKNLLVSLITTEFTLVLDDDFVTSPHTCVECMLEKMTNQLHLGHPFDIVGFPIREDEEDFGAFRGLLKVGQGAVYMEAGAWASYADGCQRVDLVPMVFLARTLRLREVPLQEDLKLGEHEKFFYMAKRKGLQVGVCFDSSLTHLRLSPDEMTTRYANRRERSGKYMREALTEFSVTRLAHFMRQYAPSSSPMDHAMLISDAIPPWTVGNHNHHCQQTAFLLPPPHGFSLLLLVIVMTTPDRRGRDARDALRRRGSWLRALSGVPDNGISAYFAMPAPASGNHCADGLSEGWREVVGEYEEHGDMVWVTLPPTMAEPLSHLDRVPPGEMRRANMASQDDPDQYKLFLNEPMMRGPLHGHGVAANCTGCTNEKTPWTSQLYLSVLESFRAMDSNWVMVVRDDVFVDLKLFTDLMGDKAMPYWTVVAPPADKGAPAPRGARTAVLKPVGLRIDVSMVLYRRELYLLLTSRPLVDSLRHDDGGSLEGSVNRWLDALNVYWTPLPSFHVGRPTDG</sequence>
<dbReference type="InParanoid" id="A0A0G4FW08"/>
<dbReference type="CDD" id="cd00761">
    <property type="entry name" value="Glyco_tranf_GTA_type"/>
    <property type="match status" value="1"/>
</dbReference>
<dbReference type="OMA" id="DEMTTRY"/>
<name>A0A0G4FW08_VITBC</name>
<evidence type="ECO:0000313" key="2">
    <source>
        <dbReference type="EMBL" id="CEM19287.1"/>
    </source>
</evidence>
<keyword evidence="3" id="KW-1185">Reference proteome</keyword>
<dbReference type="InterPro" id="IPR029044">
    <property type="entry name" value="Nucleotide-diphossugar_trans"/>
</dbReference>
<feature type="compositionally biased region" description="Basic and acidic residues" evidence="1">
    <location>
        <begin position="10"/>
        <end position="20"/>
    </location>
</feature>
<feature type="region of interest" description="Disordered" evidence="1">
    <location>
        <begin position="1"/>
        <end position="34"/>
    </location>
</feature>
<dbReference type="PANTHER" id="PTHR15046">
    <property type="entry name" value="GLYCO_TRANS_2-LIKE DOMAIN-CONTAINING PROTEIN"/>
    <property type="match status" value="1"/>
</dbReference>
<dbReference type="EMBL" id="CDMY01000510">
    <property type="protein sequence ID" value="CEM19287.1"/>
    <property type="molecule type" value="Genomic_DNA"/>
</dbReference>
<gene>
    <name evidence="2" type="ORF">Vbra_16364</name>
</gene>
<dbReference type="AlphaFoldDB" id="A0A0G4FW08"/>
<dbReference type="PANTHER" id="PTHR15046:SF3">
    <property type="entry name" value="BETA-1,4 N-ACETYLGALACTOSAMINYLTRANSFERASE 2-LIKE"/>
    <property type="match status" value="1"/>
</dbReference>
<organism evidence="2 3">
    <name type="scientific">Vitrella brassicaformis (strain CCMP3155)</name>
    <dbReference type="NCBI Taxonomy" id="1169540"/>
    <lineage>
        <taxon>Eukaryota</taxon>
        <taxon>Sar</taxon>
        <taxon>Alveolata</taxon>
        <taxon>Colpodellida</taxon>
        <taxon>Vitrellaceae</taxon>
        <taxon>Vitrella</taxon>
    </lineage>
</organism>
<evidence type="ECO:0008006" key="4">
    <source>
        <dbReference type="Google" id="ProtNLM"/>
    </source>
</evidence>
<dbReference type="VEuPathDB" id="CryptoDB:Vbra_16364"/>